<proteinExistence type="predicted"/>
<evidence type="ECO:0000313" key="1">
    <source>
        <dbReference type="EMBL" id="WMT02944.1"/>
    </source>
</evidence>
<accession>A0ABY9P7I5</accession>
<dbReference type="RefSeq" id="WP_309151841.1">
    <property type="nucleotide sequence ID" value="NZ_CP133568.1"/>
</dbReference>
<dbReference type="EMBL" id="CP133568">
    <property type="protein sequence ID" value="WMT02944.1"/>
    <property type="molecule type" value="Genomic_DNA"/>
</dbReference>
<reference evidence="1 2" key="1">
    <citation type="submission" date="2023-08" db="EMBL/GenBank/DDBJ databases">
        <title>The whole genome sequence of Lysobacter yananisis.</title>
        <authorList>
            <person name="Sun H."/>
        </authorList>
    </citation>
    <scope>NUCLEOTIDE SEQUENCE [LARGE SCALE GENOMIC DNA]</scope>
    <source>
        <strain evidence="1 2">SNNU513</strain>
    </source>
</reference>
<evidence type="ECO:0000313" key="2">
    <source>
        <dbReference type="Proteomes" id="UP001229313"/>
    </source>
</evidence>
<organism evidence="1 2">
    <name type="scientific">Lysobacter yananisis</name>
    <dbReference type="NCBI Taxonomy" id="1003114"/>
    <lineage>
        <taxon>Bacteria</taxon>
        <taxon>Pseudomonadati</taxon>
        <taxon>Pseudomonadota</taxon>
        <taxon>Gammaproteobacteria</taxon>
        <taxon>Lysobacterales</taxon>
        <taxon>Lysobacteraceae</taxon>
        <taxon>Lysobacter</taxon>
    </lineage>
</organism>
<protein>
    <submittedName>
        <fullName evidence="1">Uncharacterized protein</fullName>
    </submittedName>
</protein>
<gene>
    <name evidence="1" type="ORF">RDV84_23770</name>
</gene>
<name>A0ABY9P7I5_9GAMM</name>
<sequence>MSTLLAPPCCFEGAGEGALGTPPLGTTLLGRLIRSHKLRPLSATEKPLANTAKSDIAIAVNAIFFFGELVSDELSTDRLLTILIPRLMPASNMQRV</sequence>
<keyword evidence="2" id="KW-1185">Reference proteome</keyword>
<dbReference type="Proteomes" id="UP001229313">
    <property type="component" value="Chromosome"/>
</dbReference>